<dbReference type="Pfam" id="PF12706">
    <property type="entry name" value="Lactamase_B_2"/>
    <property type="match status" value="1"/>
</dbReference>
<dbReference type="GO" id="GO:1990180">
    <property type="term" value="P:mitochondrial tRNA 3'-end processing"/>
    <property type="evidence" value="ECO:0007669"/>
    <property type="project" value="TreeGrafter"/>
</dbReference>
<feature type="region of interest" description="Disordered" evidence="11">
    <location>
        <begin position="272"/>
        <end position="334"/>
    </location>
</feature>
<evidence type="ECO:0000256" key="5">
    <source>
        <dbReference type="ARBA" id="ARBA00022694"/>
    </source>
</evidence>
<dbReference type="Gene3D" id="3.60.15.10">
    <property type="entry name" value="Ribonuclease Z/Hydroxyacylglutathione hydrolase-like"/>
    <property type="match status" value="2"/>
</dbReference>
<evidence type="ECO:0000313" key="14">
    <source>
        <dbReference type="EMBL" id="TFK39749.1"/>
    </source>
</evidence>
<evidence type="ECO:0000256" key="8">
    <source>
        <dbReference type="ARBA" id="ARBA00022759"/>
    </source>
</evidence>
<feature type="compositionally biased region" description="Polar residues" evidence="11">
    <location>
        <begin position="202"/>
        <end position="213"/>
    </location>
</feature>
<dbReference type="Pfam" id="PF13691">
    <property type="entry name" value="Lactamase_B_4"/>
    <property type="match status" value="1"/>
</dbReference>
<feature type="domain" description="Metallo-beta-lactamase" evidence="12">
    <location>
        <begin position="815"/>
        <end position="901"/>
    </location>
</feature>
<protein>
    <recommendedName>
        <fullName evidence="4">ribonuclease Z</fullName>
        <ecNumber evidence="4">3.1.26.11</ecNumber>
    </recommendedName>
</protein>
<keyword evidence="10" id="KW-0862">Zinc</keyword>
<keyword evidence="9" id="KW-0378">Hydrolase</keyword>
<evidence type="ECO:0000256" key="9">
    <source>
        <dbReference type="ARBA" id="ARBA00022801"/>
    </source>
</evidence>
<feature type="region of interest" description="Disordered" evidence="11">
    <location>
        <begin position="190"/>
        <end position="224"/>
    </location>
</feature>
<keyword evidence="8" id="KW-0255">Endonuclease</keyword>
<evidence type="ECO:0000256" key="4">
    <source>
        <dbReference type="ARBA" id="ARBA00012477"/>
    </source>
</evidence>
<keyword evidence="15" id="KW-1185">Reference proteome</keyword>
<evidence type="ECO:0000259" key="13">
    <source>
        <dbReference type="Pfam" id="PF13691"/>
    </source>
</evidence>
<evidence type="ECO:0000256" key="1">
    <source>
        <dbReference type="ARBA" id="ARBA00000402"/>
    </source>
</evidence>
<evidence type="ECO:0000256" key="7">
    <source>
        <dbReference type="ARBA" id="ARBA00022723"/>
    </source>
</evidence>
<dbReference type="GO" id="GO:0042781">
    <property type="term" value="F:3'-tRNA processing endoribonuclease activity"/>
    <property type="evidence" value="ECO:0007669"/>
    <property type="project" value="UniProtKB-EC"/>
</dbReference>
<name>A0A5C3M2V6_9AGAR</name>
<keyword evidence="7" id="KW-0479">Metal-binding</keyword>
<evidence type="ECO:0000256" key="3">
    <source>
        <dbReference type="ARBA" id="ARBA00007823"/>
    </source>
</evidence>
<dbReference type="Pfam" id="PF23023">
    <property type="entry name" value="Anti-Pycsar_Apyc1"/>
    <property type="match status" value="1"/>
</dbReference>
<dbReference type="OrthoDB" id="527344at2759"/>
<dbReference type="AlphaFoldDB" id="A0A5C3M2V6"/>
<evidence type="ECO:0000256" key="2">
    <source>
        <dbReference type="ARBA" id="ARBA00001947"/>
    </source>
</evidence>
<feature type="domain" description="tRNase Z endonuclease" evidence="13">
    <location>
        <begin position="47"/>
        <end position="99"/>
    </location>
</feature>
<comment type="cofactor">
    <cofactor evidence="2">
        <name>Zn(2+)</name>
        <dbReference type="ChEBI" id="CHEBI:29105"/>
    </cofactor>
</comment>
<dbReference type="CDD" id="cd07718">
    <property type="entry name" value="RNaseZ_ELAC1_ELAC2-C-term-like_MBL-fold"/>
    <property type="match status" value="1"/>
</dbReference>
<dbReference type="EC" id="3.1.26.11" evidence="4"/>
<dbReference type="PANTHER" id="PTHR12553">
    <property type="entry name" value="ZINC PHOSPHODIESTERASE ELAC PROTEIN 2"/>
    <property type="match status" value="1"/>
</dbReference>
<dbReference type="InterPro" id="IPR027794">
    <property type="entry name" value="tRNase_Z_dom"/>
</dbReference>
<evidence type="ECO:0000256" key="11">
    <source>
        <dbReference type="SAM" id="MobiDB-lite"/>
    </source>
</evidence>
<feature type="compositionally biased region" description="Low complexity" evidence="11">
    <location>
        <begin position="301"/>
        <end position="311"/>
    </location>
</feature>
<dbReference type="InterPro" id="IPR047151">
    <property type="entry name" value="RNZ2-like"/>
</dbReference>
<evidence type="ECO:0000259" key="12">
    <source>
        <dbReference type="Pfam" id="PF12706"/>
    </source>
</evidence>
<evidence type="ECO:0000256" key="10">
    <source>
        <dbReference type="ARBA" id="ARBA00022833"/>
    </source>
</evidence>
<comment type="similarity">
    <text evidence="3">Belongs to the RNase Z family.</text>
</comment>
<accession>A0A5C3M2V6</accession>
<dbReference type="SUPFAM" id="SSF56281">
    <property type="entry name" value="Metallo-hydrolase/oxidoreductase"/>
    <property type="match status" value="2"/>
</dbReference>
<dbReference type="GO" id="GO:0046872">
    <property type="term" value="F:metal ion binding"/>
    <property type="evidence" value="ECO:0007669"/>
    <property type="project" value="UniProtKB-KW"/>
</dbReference>
<keyword evidence="6" id="KW-0540">Nuclease</keyword>
<keyword evidence="5" id="KW-0819">tRNA processing</keyword>
<dbReference type="InterPro" id="IPR001279">
    <property type="entry name" value="Metallo-B-lactamas"/>
</dbReference>
<dbReference type="EMBL" id="ML213598">
    <property type="protein sequence ID" value="TFK39749.1"/>
    <property type="molecule type" value="Genomic_DNA"/>
</dbReference>
<reference evidence="14 15" key="1">
    <citation type="journal article" date="2019" name="Nat. Ecol. Evol.">
        <title>Megaphylogeny resolves global patterns of mushroom evolution.</title>
        <authorList>
            <person name="Varga T."/>
            <person name="Krizsan K."/>
            <person name="Foldi C."/>
            <person name="Dima B."/>
            <person name="Sanchez-Garcia M."/>
            <person name="Sanchez-Ramirez S."/>
            <person name="Szollosi G.J."/>
            <person name="Szarkandi J.G."/>
            <person name="Papp V."/>
            <person name="Albert L."/>
            <person name="Andreopoulos W."/>
            <person name="Angelini C."/>
            <person name="Antonin V."/>
            <person name="Barry K.W."/>
            <person name="Bougher N.L."/>
            <person name="Buchanan P."/>
            <person name="Buyck B."/>
            <person name="Bense V."/>
            <person name="Catcheside P."/>
            <person name="Chovatia M."/>
            <person name="Cooper J."/>
            <person name="Damon W."/>
            <person name="Desjardin D."/>
            <person name="Finy P."/>
            <person name="Geml J."/>
            <person name="Haridas S."/>
            <person name="Hughes K."/>
            <person name="Justo A."/>
            <person name="Karasinski D."/>
            <person name="Kautmanova I."/>
            <person name="Kiss B."/>
            <person name="Kocsube S."/>
            <person name="Kotiranta H."/>
            <person name="LaButti K.M."/>
            <person name="Lechner B.E."/>
            <person name="Liimatainen K."/>
            <person name="Lipzen A."/>
            <person name="Lukacs Z."/>
            <person name="Mihaltcheva S."/>
            <person name="Morgado L.N."/>
            <person name="Niskanen T."/>
            <person name="Noordeloos M.E."/>
            <person name="Ohm R.A."/>
            <person name="Ortiz-Santana B."/>
            <person name="Ovrebo C."/>
            <person name="Racz N."/>
            <person name="Riley R."/>
            <person name="Savchenko A."/>
            <person name="Shiryaev A."/>
            <person name="Soop K."/>
            <person name="Spirin V."/>
            <person name="Szebenyi C."/>
            <person name="Tomsovsky M."/>
            <person name="Tulloss R.E."/>
            <person name="Uehling J."/>
            <person name="Grigoriev I.V."/>
            <person name="Vagvolgyi C."/>
            <person name="Papp T."/>
            <person name="Martin F.M."/>
            <person name="Miettinen O."/>
            <person name="Hibbett D.S."/>
            <person name="Nagy L.G."/>
        </authorList>
    </citation>
    <scope>NUCLEOTIDE SEQUENCE [LARGE SCALE GENOMIC DNA]</scope>
    <source>
        <strain evidence="14 15">CBS 166.37</strain>
    </source>
</reference>
<dbReference type="Proteomes" id="UP000308652">
    <property type="component" value="Unassembled WGS sequence"/>
</dbReference>
<dbReference type="PANTHER" id="PTHR12553:SF49">
    <property type="entry name" value="ZINC PHOSPHODIESTERASE ELAC PROTEIN 2"/>
    <property type="match status" value="1"/>
</dbReference>
<dbReference type="InterPro" id="IPR036866">
    <property type="entry name" value="RibonucZ/Hydroxyglut_hydro"/>
</dbReference>
<dbReference type="GO" id="GO:0005739">
    <property type="term" value="C:mitochondrion"/>
    <property type="evidence" value="ECO:0007669"/>
    <property type="project" value="TreeGrafter"/>
</dbReference>
<dbReference type="STRING" id="68775.A0A5C3M2V6"/>
<organism evidence="14 15">
    <name type="scientific">Crucibulum laeve</name>
    <dbReference type="NCBI Taxonomy" id="68775"/>
    <lineage>
        <taxon>Eukaryota</taxon>
        <taxon>Fungi</taxon>
        <taxon>Dikarya</taxon>
        <taxon>Basidiomycota</taxon>
        <taxon>Agaricomycotina</taxon>
        <taxon>Agaricomycetes</taxon>
        <taxon>Agaricomycetidae</taxon>
        <taxon>Agaricales</taxon>
        <taxon>Agaricineae</taxon>
        <taxon>Nidulariaceae</taxon>
        <taxon>Crucibulum</taxon>
    </lineage>
</organism>
<gene>
    <name evidence="14" type="ORF">BDQ12DRAFT_734488</name>
</gene>
<sequence length="984" mass="109569">MIRLTPPSPSLFRPRFPFKYSPFRRFSSLPSLRFPASAAPTMNWSTSVLTTASSDTEPTILITFDTAKYIFNAGENSNRAFLQSRNNWKRARGFFLTQTGTQRANGIPGLLMSLAESPINKLDIVGPPGLSHFIASMRMYTYRDTMPINTIETTWDMPSSSNPDAIYQDDNITVYSFPVLPALDNLSPLMDNSGPLPEPPTDTMTIDSNANSSLKRKRESTPILPQKRRLLDLGKRKVSESLHEAISDPEFVPEQLEGVLADEWRKFMIDTMFPRPKPEEHKNNSPQKKSRKGMRDSVIQKAPVASVSAPPADSPSKDGSAPPESIENINNDYRRSRPRVPFRFHLKLPKHTLTTAGTPSSPTAPTLAYIVVGPRVRGKFDVQKAEELGIYGKNRALLTRGQTVTFQVTIDGKKVERTVKPEEIIGKSEVPGVVIILDVPSPNHISSLQSSFEGSPFFRRFRSKEPEDLSEYAVRTIYHMCGKGVVDDPRYAEFMNGFGPHAHHIVSAREYLSNPITFTSSAFNQLRLNQLDPVIFPVPHYSLKALKDIASIPNLPPNTIPMISNQVIQMRPPAPPAMEPTAEENDRFHPVILSGVPLELSEGAQKRFKDAHKNVDAFISEGKLWESKGADVGILPLGTGSALPSKYRNVSSTLIQIPNWGNILLDAGEGTWGQLIRHFGEDDTSSPNVWKVLRDLKCIFISHMHGDHHMGLSQILAKRRQLDPPPTEPLYLVSLRGVHLYLREISEIQDLGLDDPSGNGVITIMSEALHWKKHSSYQTTGMWQVGGDEPWTEINRSRRLASGLCTTLGLESLDTVDVYHRARCYGCVIKHKDGWSLVFSGDTQPTDNLVWAGRNATVLIHEATMADDQEELARKKAHSTFGQAIGIGRKMRAENILLTHFSARYPKMPPSIITSPKEAKSSGRKEPIVALAFDHAALTIGSLWKLNYYLPALEQSFRDLAEEGDDEENEALELEGAAMDVDIA</sequence>
<evidence type="ECO:0000313" key="15">
    <source>
        <dbReference type="Proteomes" id="UP000308652"/>
    </source>
</evidence>
<proteinExistence type="inferred from homology"/>
<evidence type="ECO:0000256" key="6">
    <source>
        <dbReference type="ARBA" id="ARBA00022722"/>
    </source>
</evidence>
<comment type="catalytic activity">
    <reaction evidence="1">
        <text>Endonucleolytic cleavage of RNA, removing extra 3' nucleotides from tRNA precursor, generating 3' termini of tRNAs. A 3'-hydroxy group is left at the tRNA terminus and a 5'-phosphoryl group is left at the trailer molecule.</text>
        <dbReference type="EC" id="3.1.26.11"/>
    </reaction>
</comment>